<sequence length="106" mass="11367">MKYRITPLYLLLWRLSALGSVIAATDPSVPKRGGNSSSRPTSLMRRRVSLGVSDAIRRSFNTGYNTSRGSAFIARTCPPSCEPQPPPPPATRVPHSSSGGVGVSIW</sequence>
<dbReference type="AlphaFoldDB" id="A0A5B7J0Z7"/>
<keyword evidence="2" id="KW-0732">Signal</keyword>
<evidence type="ECO:0008006" key="5">
    <source>
        <dbReference type="Google" id="ProtNLM"/>
    </source>
</evidence>
<proteinExistence type="predicted"/>
<name>A0A5B7J0Z7_PORTR</name>
<feature type="region of interest" description="Disordered" evidence="1">
    <location>
        <begin position="76"/>
        <end position="106"/>
    </location>
</feature>
<dbReference type="EMBL" id="VSRR010084437">
    <property type="protein sequence ID" value="MPC90450.1"/>
    <property type="molecule type" value="Genomic_DNA"/>
</dbReference>
<feature type="signal peptide" evidence="2">
    <location>
        <begin position="1"/>
        <end position="23"/>
    </location>
</feature>
<evidence type="ECO:0000256" key="1">
    <source>
        <dbReference type="SAM" id="MobiDB-lite"/>
    </source>
</evidence>
<organism evidence="3 4">
    <name type="scientific">Portunus trituberculatus</name>
    <name type="common">Swimming crab</name>
    <name type="synonym">Neptunus trituberculatus</name>
    <dbReference type="NCBI Taxonomy" id="210409"/>
    <lineage>
        <taxon>Eukaryota</taxon>
        <taxon>Metazoa</taxon>
        <taxon>Ecdysozoa</taxon>
        <taxon>Arthropoda</taxon>
        <taxon>Crustacea</taxon>
        <taxon>Multicrustacea</taxon>
        <taxon>Malacostraca</taxon>
        <taxon>Eumalacostraca</taxon>
        <taxon>Eucarida</taxon>
        <taxon>Decapoda</taxon>
        <taxon>Pleocyemata</taxon>
        <taxon>Brachyura</taxon>
        <taxon>Eubrachyura</taxon>
        <taxon>Portunoidea</taxon>
        <taxon>Portunidae</taxon>
        <taxon>Portuninae</taxon>
        <taxon>Portunus</taxon>
    </lineage>
</organism>
<evidence type="ECO:0000256" key="2">
    <source>
        <dbReference type="SAM" id="SignalP"/>
    </source>
</evidence>
<accession>A0A5B7J0Z7</accession>
<evidence type="ECO:0000313" key="4">
    <source>
        <dbReference type="Proteomes" id="UP000324222"/>
    </source>
</evidence>
<gene>
    <name evidence="3" type="ORF">E2C01_085439</name>
</gene>
<keyword evidence="4" id="KW-1185">Reference proteome</keyword>
<dbReference type="Proteomes" id="UP000324222">
    <property type="component" value="Unassembled WGS sequence"/>
</dbReference>
<feature type="chain" id="PRO_5022979014" description="Secreted protein" evidence="2">
    <location>
        <begin position="24"/>
        <end position="106"/>
    </location>
</feature>
<feature type="compositionally biased region" description="Pro residues" evidence="1">
    <location>
        <begin position="80"/>
        <end position="91"/>
    </location>
</feature>
<protein>
    <recommendedName>
        <fullName evidence="5">Secreted protein</fullName>
    </recommendedName>
</protein>
<reference evidence="3 4" key="1">
    <citation type="submission" date="2019-05" db="EMBL/GenBank/DDBJ databases">
        <title>Another draft genome of Portunus trituberculatus and its Hox gene families provides insights of decapod evolution.</title>
        <authorList>
            <person name="Jeong J.-H."/>
            <person name="Song I."/>
            <person name="Kim S."/>
            <person name="Choi T."/>
            <person name="Kim D."/>
            <person name="Ryu S."/>
            <person name="Kim W."/>
        </authorList>
    </citation>
    <scope>NUCLEOTIDE SEQUENCE [LARGE SCALE GENOMIC DNA]</scope>
    <source>
        <tissue evidence="3">Muscle</tissue>
    </source>
</reference>
<feature type="region of interest" description="Disordered" evidence="1">
    <location>
        <begin position="24"/>
        <end position="44"/>
    </location>
</feature>
<evidence type="ECO:0000313" key="3">
    <source>
        <dbReference type="EMBL" id="MPC90450.1"/>
    </source>
</evidence>
<comment type="caution">
    <text evidence="3">The sequence shown here is derived from an EMBL/GenBank/DDBJ whole genome shotgun (WGS) entry which is preliminary data.</text>
</comment>